<dbReference type="PROSITE" id="PS00383">
    <property type="entry name" value="TYR_PHOSPHATASE_1"/>
    <property type="match status" value="1"/>
</dbReference>
<dbReference type="PROSITE" id="PS50118">
    <property type="entry name" value="HMG_BOX_2"/>
    <property type="match status" value="1"/>
</dbReference>
<evidence type="ECO:0000256" key="3">
    <source>
        <dbReference type="ARBA" id="ARBA00022664"/>
    </source>
</evidence>
<dbReference type="PROSITE" id="PS50054">
    <property type="entry name" value="TYR_PHOSPHATASE_DUAL"/>
    <property type="match status" value="1"/>
</dbReference>
<keyword evidence="11 13" id="KW-0539">Nucleus</keyword>
<evidence type="ECO:0000259" key="15">
    <source>
        <dbReference type="PROSITE" id="PS50054"/>
    </source>
</evidence>
<evidence type="ECO:0000313" key="18">
    <source>
        <dbReference type="EMBL" id="KRY31406.1"/>
    </source>
</evidence>
<evidence type="ECO:0000256" key="14">
    <source>
        <dbReference type="SAM" id="MobiDB-lite"/>
    </source>
</evidence>
<evidence type="ECO:0000313" key="19">
    <source>
        <dbReference type="Proteomes" id="UP000054776"/>
    </source>
</evidence>
<dbReference type="STRING" id="6334.A0A0V1B321"/>
<sequence length="906" mass="102419">MHTPASQLPKSANRAFVLYVASMLVDIGYSLCKNTMNYLNYKPEEVNNNDSTTLTTIAAYSNPIRTTDFTGNYFYEPTTTTTPPTTTMLQPTQQQHYYGHCMNNNSDFINYNQNTSEMKEYLFFNGNEKQQDVGQHLDNNGGCSTFLPLINNIYQTSPTVLDETSGLLSNHKNLTYENSPTSKMTVVKSRTPKRRQNKRKDPNEPQKPVSAYALFFRDTQATIKGQNPNATFGEVSKIVAAMWDNLAADSKNAYKQKTEMAKKDYLKQCAAYRANLLSTGGNVQVQVFQPDIADDYSPQMNNSQLVQSDQDRVDNQNTYANFGSQTLASLISQSTYAPSSHYINSNDIDCFKMAQLGPPARWLKCPRKGDLVAGIFLPFKTPLSAQYNDSVPEEHRFTPNMVLQSEYSDKTIGLWIDLTNTTRFYGRDEIERHGVVYKKINCKGFGECPSQQTVNEFVNLCQEHLELNPGSIIGVSFYYKAVHCTHGFNRTGFLICSYLVVVNDWSIDAAASEFARARPPGIYKQDYLDEIFKRFDEEEATPIAPTLPVWSGVEEEETGETSGSVKVAAYANGIPSSTQVTDHDTIRRIQQFCGNICHYDGKAFPGAQPVSMDRNNINLLAQELYKVSWKADGTRYMMLIDNENAVFMIDRKNNIFSVPGLSFFLPDLSASPKQTLVDGELVLDKLNGVIYPRYLIYDVMAINGTSVVNLSYYDRERIIQKEIIDPRNLALQKGKLDKSREPFGVRRKDFYDISCVEKLLGPKFLEAVLHETDGVVFQPVNDPYRGGSSPKLLKWKPPELNSVDFLLHIKKDTRPGSLGTLIGHLMVTGLHAPFDYIKMTKDLMKYDGKIIECTVADGAWKFLRERTDKDSPNSYQTAQAVKESIRFPVTQSDLLKFVKEHSYRPF</sequence>
<evidence type="ECO:0000256" key="12">
    <source>
        <dbReference type="ARBA" id="ARBA00044624"/>
    </source>
</evidence>
<dbReference type="SUPFAM" id="SSF52799">
    <property type="entry name" value="(Phosphotyrosine protein) phosphatases II"/>
    <property type="match status" value="1"/>
</dbReference>
<dbReference type="CDD" id="cd21995">
    <property type="entry name" value="HMG-box_TOX-like"/>
    <property type="match status" value="1"/>
</dbReference>
<dbReference type="AlphaFoldDB" id="A0A0V1B321"/>
<keyword evidence="6" id="KW-0547">Nucleotide-binding</keyword>
<dbReference type="SUPFAM" id="SSF50249">
    <property type="entry name" value="Nucleic acid-binding proteins"/>
    <property type="match status" value="1"/>
</dbReference>
<dbReference type="InterPro" id="IPR013846">
    <property type="entry name" value="mRNA_cap_enzyme_C"/>
</dbReference>
<protein>
    <recommendedName>
        <fullName evidence="2">mRNA guanylyltransferase</fullName>
        <ecNumber evidence="2">2.7.7.50</ecNumber>
    </recommendedName>
</protein>
<dbReference type="InterPro" id="IPR020422">
    <property type="entry name" value="TYR_PHOSPHATASE_DUAL_dom"/>
</dbReference>
<reference evidence="18 19" key="1">
    <citation type="submission" date="2015-01" db="EMBL/GenBank/DDBJ databases">
        <title>Evolution of Trichinella species and genotypes.</title>
        <authorList>
            <person name="Korhonen P.K."/>
            <person name="Edoardo P."/>
            <person name="Giuseppe L.R."/>
            <person name="Gasser R.B."/>
        </authorList>
    </citation>
    <scope>NUCLEOTIDE SEQUENCE [LARGE SCALE GENOMIC DNA]</scope>
    <source>
        <strain evidence="18">ISS3</strain>
    </source>
</reference>
<keyword evidence="19" id="KW-1185">Reference proteome</keyword>
<dbReference type="InterPro" id="IPR036910">
    <property type="entry name" value="HMG_box_dom_sf"/>
</dbReference>
<feature type="domain" description="Tyrosine specific protein phosphatases" evidence="16">
    <location>
        <begin position="455"/>
        <end position="529"/>
    </location>
</feature>
<dbReference type="FunFam" id="1.10.30.10:FF:000005">
    <property type="entry name" value="TOX high mobility group box family member 3"/>
    <property type="match status" value="1"/>
</dbReference>
<feature type="domain" description="HMG box" evidence="17">
    <location>
        <begin position="205"/>
        <end position="273"/>
    </location>
</feature>
<dbReference type="InterPro" id="IPR016130">
    <property type="entry name" value="Tyr_Pase_AS"/>
</dbReference>
<evidence type="ECO:0000256" key="4">
    <source>
        <dbReference type="ARBA" id="ARBA00022679"/>
    </source>
</evidence>
<dbReference type="SMART" id="SM00398">
    <property type="entry name" value="HMG"/>
    <property type="match status" value="1"/>
</dbReference>
<dbReference type="PANTHER" id="PTHR10367">
    <property type="entry name" value="MRNA-CAPPING ENZYME"/>
    <property type="match status" value="1"/>
</dbReference>
<dbReference type="FunFam" id="2.40.50.140:FF:000291">
    <property type="entry name" value="mRNA-capping enzyme"/>
    <property type="match status" value="1"/>
</dbReference>
<dbReference type="PRINTS" id="PR00886">
    <property type="entry name" value="HIGHMOBLTY12"/>
</dbReference>
<dbReference type="GO" id="GO:0004484">
    <property type="term" value="F:mRNA guanylyltransferase activity"/>
    <property type="evidence" value="ECO:0007669"/>
    <property type="project" value="UniProtKB-EC"/>
</dbReference>
<dbReference type="GO" id="GO:0005634">
    <property type="term" value="C:nucleus"/>
    <property type="evidence" value="ECO:0007669"/>
    <property type="project" value="UniProtKB-SubCell"/>
</dbReference>
<dbReference type="Gene3D" id="1.10.30.10">
    <property type="entry name" value="High mobility group box domain"/>
    <property type="match status" value="1"/>
</dbReference>
<keyword evidence="5" id="KW-0548">Nucleotidyltransferase</keyword>
<dbReference type="Gene3D" id="2.40.50.140">
    <property type="entry name" value="Nucleic acid-binding proteins"/>
    <property type="match status" value="1"/>
</dbReference>
<evidence type="ECO:0000259" key="16">
    <source>
        <dbReference type="PROSITE" id="PS50056"/>
    </source>
</evidence>
<keyword evidence="10" id="KW-0342">GTP-binding</keyword>
<dbReference type="InterPro" id="IPR029021">
    <property type="entry name" value="Prot-tyrosine_phosphatase-like"/>
</dbReference>
<feature type="compositionally biased region" description="Polar residues" evidence="14">
    <location>
        <begin position="171"/>
        <end position="184"/>
    </location>
</feature>
<dbReference type="SUPFAM" id="SSF56091">
    <property type="entry name" value="DNA ligase/mRNA capping enzyme, catalytic domain"/>
    <property type="match status" value="1"/>
</dbReference>
<dbReference type="EC" id="2.7.7.50" evidence="2"/>
<comment type="subcellular location">
    <subcellularLocation>
        <location evidence="1">Nucleus</location>
    </subcellularLocation>
</comment>
<dbReference type="GO" id="GO:0005525">
    <property type="term" value="F:GTP binding"/>
    <property type="evidence" value="ECO:0007669"/>
    <property type="project" value="UniProtKB-KW"/>
</dbReference>
<dbReference type="Gene3D" id="3.90.190.10">
    <property type="entry name" value="Protein tyrosine phosphatase superfamily"/>
    <property type="match status" value="1"/>
</dbReference>
<name>A0A0V1B321_TRISP</name>
<dbReference type="GO" id="GO:0005524">
    <property type="term" value="F:ATP binding"/>
    <property type="evidence" value="ECO:0007669"/>
    <property type="project" value="InterPro"/>
</dbReference>
<comment type="catalytic activity">
    <reaction evidence="12">
        <text>a 5'-end diphospho-ribonucleoside in mRNA + GTP + H(+) = a 5'-end (5'-triphosphoguanosine)-ribonucleoside in mRNA + diphosphate</text>
        <dbReference type="Rhea" id="RHEA:67012"/>
        <dbReference type="Rhea" id="RHEA-COMP:17165"/>
        <dbReference type="Rhea" id="RHEA-COMP:17166"/>
        <dbReference type="ChEBI" id="CHEBI:15378"/>
        <dbReference type="ChEBI" id="CHEBI:33019"/>
        <dbReference type="ChEBI" id="CHEBI:37565"/>
        <dbReference type="ChEBI" id="CHEBI:167616"/>
        <dbReference type="ChEBI" id="CHEBI:167617"/>
        <dbReference type="EC" id="2.7.7.50"/>
    </reaction>
    <physiologicalReaction direction="left-to-right" evidence="12">
        <dbReference type="Rhea" id="RHEA:67013"/>
    </physiologicalReaction>
</comment>
<dbReference type="InterPro" id="IPR000387">
    <property type="entry name" value="Tyr_Pase_dom"/>
</dbReference>
<dbReference type="SUPFAM" id="SSF47095">
    <property type="entry name" value="HMG-box"/>
    <property type="match status" value="1"/>
</dbReference>
<dbReference type="GO" id="GO:0016787">
    <property type="term" value="F:hydrolase activity"/>
    <property type="evidence" value="ECO:0007669"/>
    <property type="project" value="UniProtKB-KW"/>
</dbReference>
<feature type="region of interest" description="Disordered" evidence="14">
    <location>
        <begin position="171"/>
        <end position="209"/>
    </location>
</feature>
<gene>
    <name evidence="18" type="primary">cel-1</name>
    <name evidence="18" type="ORF">T01_14073</name>
</gene>
<dbReference type="Gene3D" id="3.30.470.30">
    <property type="entry name" value="DNA ligase/mRNA capping enzyme"/>
    <property type="match status" value="1"/>
</dbReference>
<dbReference type="Pfam" id="PF00505">
    <property type="entry name" value="HMG_box"/>
    <property type="match status" value="1"/>
</dbReference>
<dbReference type="EMBL" id="JYDH01000119">
    <property type="protein sequence ID" value="KRY31406.1"/>
    <property type="molecule type" value="Genomic_DNA"/>
</dbReference>
<evidence type="ECO:0000256" key="7">
    <source>
        <dbReference type="ARBA" id="ARBA00022801"/>
    </source>
</evidence>
<evidence type="ECO:0000256" key="9">
    <source>
        <dbReference type="ARBA" id="ARBA00023125"/>
    </source>
</evidence>
<feature type="domain" description="Tyrosine-protein phosphatase" evidence="15">
    <location>
        <begin position="388"/>
        <end position="544"/>
    </location>
</feature>
<evidence type="ECO:0000256" key="2">
    <source>
        <dbReference type="ARBA" id="ARBA00012475"/>
    </source>
</evidence>
<evidence type="ECO:0000256" key="5">
    <source>
        <dbReference type="ARBA" id="ARBA00022695"/>
    </source>
</evidence>
<evidence type="ECO:0000256" key="1">
    <source>
        <dbReference type="ARBA" id="ARBA00004123"/>
    </source>
</evidence>
<organism evidence="18 19">
    <name type="scientific">Trichinella spiralis</name>
    <name type="common">Trichina worm</name>
    <dbReference type="NCBI Taxonomy" id="6334"/>
    <lineage>
        <taxon>Eukaryota</taxon>
        <taxon>Metazoa</taxon>
        <taxon>Ecdysozoa</taxon>
        <taxon>Nematoda</taxon>
        <taxon>Enoplea</taxon>
        <taxon>Dorylaimia</taxon>
        <taxon>Trichinellida</taxon>
        <taxon>Trichinellidae</taxon>
        <taxon>Trichinella</taxon>
    </lineage>
</organism>
<evidence type="ECO:0000259" key="17">
    <source>
        <dbReference type="PROSITE" id="PS50118"/>
    </source>
</evidence>
<proteinExistence type="predicted"/>
<dbReference type="GO" id="GO:0006370">
    <property type="term" value="P:7-methylguanosine mRNA capping"/>
    <property type="evidence" value="ECO:0007669"/>
    <property type="project" value="UniProtKB-KW"/>
</dbReference>
<evidence type="ECO:0000256" key="6">
    <source>
        <dbReference type="ARBA" id="ARBA00022741"/>
    </source>
</evidence>
<dbReference type="FunFam" id="3.30.470.30:FF:000040">
    <property type="entry name" value="mRNA-capping enzyme"/>
    <property type="match status" value="1"/>
</dbReference>
<comment type="caution">
    <text evidence="18">The sequence shown here is derived from an EMBL/GenBank/DDBJ whole genome shotgun (WGS) entry which is preliminary data.</text>
</comment>
<dbReference type="GO" id="GO:0003677">
    <property type="term" value="F:DNA binding"/>
    <property type="evidence" value="ECO:0007669"/>
    <property type="project" value="UniProtKB-UniRule"/>
</dbReference>
<evidence type="ECO:0000256" key="8">
    <source>
        <dbReference type="ARBA" id="ARBA00023042"/>
    </source>
</evidence>
<keyword evidence="4" id="KW-0808">Transferase</keyword>
<dbReference type="FunCoup" id="A0A0V1B321">
    <property type="interactions" value="1851"/>
</dbReference>
<dbReference type="InParanoid" id="A0A0V1B321"/>
<keyword evidence="3" id="KW-0507">mRNA processing</keyword>
<dbReference type="InterPro" id="IPR051029">
    <property type="entry name" value="mRNA_Capping_Enz/RNA_Phosphat"/>
</dbReference>
<evidence type="ECO:0000256" key="13">
    <source>
        <dbReference type="PROSITE-ProRule" id="PRU00267"/>
    </source>
</evidence>
<keyword evidence="8" id="KW-0506">mRNA capping</keyword>
<keyword evidence="7" id="KW-0378">Hydrolase</keyword>
<dbReference type="InterPro" id="IPR001339">
    <property type="entry name" value="mRNA_cap_enzyme_adenylation"/>
</dbReference>
<dbReference type="CDD" id="cd07895">
    <property type="entry name" value="Adenylation_mRNA_capping"/>
    <property type="match status" value="1"/>
</dbReference>
<dbReference type="InterPro" id="IPR012340">
    <property type="entry name" value="NA-bd_OB-fold"/>
</dbReference>
<dbReference type="PROSITE" id="PS50056">
    <property type="entry name" value="TYR_PHOSPHATASE_2"/>
    <property type="match status" value="1"/>
</dbReference>
<dbReference type="Proteomes" id="UP000054776">
    <property type="component" value="Unassembled WGS sequence"/>
</dbReference>
<dbReference type="PANTHER" id="PTHR10367:SF17">
    <property type="entry name" value="MRNA-CAPPING ENZYME"/>
    <property type="match status" value="1"/>
</dbReference>
<dbReference type="Pfam" id="PF03919">
    <property type="entry name" value="mRNA_cap_C"/>
    <property type="match status" value="1"/>
</dbReference>
<dbReference type="InterPro" id="IPR009071">
    <property type="entry name" value="HMG_box_dom"/>
</dbReference>
<dbReference type="eggNOG" id="KOG0381">
    <property type="taxonomic scope" value="Eukaryota"/>
</dbReference>
<dbReference type="OrthoDB" id="200924at2759"/>
<keyword evidence="9 13" id="KW-0238">DNA-binding</keyword>
<dbReference type="Pfam" id="PF01331">
    <property type="entry name" value="mRNA_cap_enzyme"/>
    <property type="match status" value="1"/>
</dbReference>
<feature type="DNA-binding region" description="HMG box" evidence="13">
    <location>
        <begin position="205"/>
        <end position="273"/>
    </location>
</feature>
<evidence type="ECO:0000256" key="10">
    <source>
        <dbReference type="ARBA" id="ARBA00023134"/>
    </source>
</evidence>
<accession>A0A0V1B321</accession>
<evidence type="ECO:0000256" key="11">
    <source>
        <dbReference type="ARBA" id="ARBA00023242"/>
    </source>
</evidence>